<dbReference type="InterPro" id="IPR027806">
    <property type="entry name" value="HARBI1_dom"/>
</dbReference>
<sequence length="123" mass="14066">MAAYMQVPLPPHRKERHFRLKDDLSFNLSNEVLRERSRFDREGNITRKTKRNHTLTVPQMFMLTLRVLATGSYLQVDTIGAIDGIHVRIQAPSEDEASFVNRKGVNSVNVQAVCDARGEIFLN</sequence>
<reference evidence="4" key="1">
    <citation type="submission" date="2018-11" db="EMBL/GenBank/DDBJ databases">
        <authorList>
            <person name="Alioto T."/>
            <person name="Alioto T."/>
        </authorList>
    </citation>
    <scope>NUCLEOTIDE SEQUENCE</scope>
</reference>
<dbReference type="Pfam" id="PF13359">
    <property type="entry name" value="DDE_Tnp_4"/>
    <property type="match status" value="1"/>
</dbReference>
<organism evidence="4 5">
    <name type="scientific">Mytilus galloprovincialis</name>
    <name type="common">Mediterranean mussel</name>
    <dbReference type="NCBI Taxonomy" id="29158"/>
    <lineage>
        <taxon>Eukaryota</taxon>
        <taxon>Metazoa</taxon>
        <taxon>Spiralia</taxon>
        <taxon>Lophotrochozoa</taxon>
        <taxon>Mollusca</taxon>
        <taxon>Bivalvia</taxon>
        <taxon>Autobranchia</taxon>
        <taxon>Pteriomorphia</taxon>
        <taxon>Mytilida</taxon>
        <taxon>Mytiloidea</taxon>
        <taxon>Mytilidae</taxon>
        <taxon>Mytilinae</taxon>
        <taxon>Mytilus</taxon>
    </lineage>
</organism>
<keyword evidence="2" id="KW-0479">Metal-binding</keyword>
<gene>
    <name evidence="4" type="ORF">MGAL_10B073912</name>
</gene>
<dbReference type="InterPro" id="IPR026103">
    <property type="entry name" value="HARBI1_animal"/>
</dbReference>
<comment type="caution">
    <text evidence="4">The sequence shown here is derived from an EMBL/GenBank/DDBJ whole genome shotgun (WGS) entry which is preliminary data.</text>
</comment>
<evidence type="ECO:0000313" key="4">
    <source>
        <dbReference type="EMBL" id="VDI51583.1"/>
    </source>
</evidence>
<keyword evidence="5" id="KW-1185">Reference proteome</keyword>
<dbReference type="GO" id="GO:0046872">
    <property type="term" value="F:metal ion binding"/>
    <property type="evidence" value="ECO:0007669"/>
    <property type="project" value="UniProtKB-KW"/>
</dbReference>
<comment type="cofactor">
    <cofactor evidence="1">
        <name>a divalent metal cation</name>
        <dbReference type="ChEBI" id="CHEBI:60240"/>
    </cofactor>
</comment>
<evidence type="ECO:0000313" key="5">
    <source>
        <dbReference type="Proteomes" id="UP000596742"/>
    </source>
</evidence>
<dbReference type="PRINTS" id="PR02086">
    <property type="entry name" value="PUTNUCHARBI1"/>
</dbReference>
<proteinExistence type="predicted"/>
<accession>A0A8B6FNH2</accession>
<evidence type="ECO:0000259" key="3">
    <source>
        <dbReference type="Pfam" id="PF13359"/>
    </source>
</evidence>
<dbReference type="AlphaFoldDB" id="A0A8B6FNH2"/>
<feature type="domain" description="DDE Tnp4" evidence="3">
    <location>
        <begin position="82"/>
        <end position="120"/>
    </location>
</feature>
<dbReference type="OrthoDB" id="6590376at2759"/>
<evidence type="ECO:0000256" key="2">
    <source>
        <dbReference type="ARBA" id="ARBA00022723"/>
    </source>
</evidence>
<name>A0A8B6FNH2_MYTGA</name>
<protein>
    <recommendedName>
        <fullName evidence="3">DDE Tnp4 domain-containing protein</fullName>
    </recommendedName>
</protein>
<dbReference type="EMBL" id="UYJE01007078">
    <property type="protein sequence ID" value="VDI51583.1"/>
    <property type="molecule type" value="Genomic_DNA"/>
</dbReference>
<evidence type="ECO:0000256" key="1">
    <source>
        <dbReference type="ARBA" id="ARBA00001968"/>
    </source>
</evidence>
<dbReference type="Proteomes" id="UP000596742">
    <property type="component" value="Unassembled WGS sequence"/>
</dbReference>